<keyword evidence="2" id="KW-1185">Reference proteome</keyword>
<name>A0A834TDC8_9FABA</name>
<reference evidence="1" key="1">
    <citation type="submission" date="2020-09" db="EMBL/GenBank/DDBJ databases">
        <title>Genome-Enabled Discovery of Anthraquinone Biosynthesis in Senna tora.</title>
        <authorList>
            <person name="Kang S.-H."/>
            <person name="Pandey R.P."/>
            <person name="Lee C.-M."/>
            <person name="Sim J.-S."/>
            <person name="Jeong J.-T."/>
            <person name="Choi B.-S."/>
            <person name="Jung M."/>
            <person name="Ginzburg D."/>
            <person name="Zhao K."/>
            <person name="Won S.Y."/>
            <person name="Oh T.-J."/>
            <person name="Yu Y."/>
            <person name="Kim N.-H."/>
            <person name="Lee O.R."/>
            <person name="Lee T.-H."/>
            <person name="Bashyal P."/>
            <person name="Kim T.-S."/>
            <person name="Lee W.-H."/>
            <person name="Kawkins C."/>
            <person name="Kim C.-K."/>
            <person name="Kim J.S."/>
            <person name="Ahn B.O."/>
            <person name="Rhee S.Y."/>
            <person name="Sohng J.K."/>
        </authorList>
    </citation>
    <scope>NUCLEOTIDE SEQUENCE</scope>
    <source>
        <tissue evidence="1">Leaf</tissue>
    </source>
</reference>
<comment type="caution">
    <text evidence="1">The sequence shown here is derived from an EMBL/GenBank/DDBJ whole genome shotgun (WGS) entry which is preliminary data.</text>
</comment>
<dbReference type="Proteomes" id="UP000634136">
    <property type="component" value="Unassembled WGS sequence"/>
</dbReference>
<proteinExistence type="predicted"/>
<evidence type="ECO:0000313" key="1">
    <source>
        <dbReference type="EMBL" id="KAF7820077.1"/>
    </source>
</evidence>
<dbReference type="EMBL" id="JAAIUW010000008">
    <property type="protein sequence ID" value="KAF7820077.1"/>
    <property type="molecule type" value="Genomic_DNA"/>
</dbReference>
<sequence length="56" mass="6466">MRVPDKGIFSDHVHVCPFRSFVLTHATLSPSPTRISCFPRSNDRVLSKRQYIQIHS</sequence>
<dbReference type="AlphaFoldDB" id="A0A834TDC8"/>
<gene>
    <name evidence="1" type="ORF">G2W53_025532</name>
</gene>
<accession>A0A834TDC8</accession>
<organism evidence="1 2">
    <name type="scientific">Senna tora</name>
    <dbReference type="NCBI Taxonomy" id="362788"/>
    <lineage>
        <taxon>Eukaryota</taxon>
        <taxon>Viridiplantae</taxon>
        <taxon>Streptophyta</taxon>
        <taxon>Embryophyta</taxon>
        <taxon>Tracheophyta</taxon>
        <taxon>Spermatophyta</taxon>
        <taxon>Magnoliopsida</taxon>
        <taxon>eudicotyledons</taxon>
        <taxon>Gunneridae</taxon>
        <taxon>Pentapetalae</taxon>
        <taxon>rosids</taxon>
        <taxon>fabids</taxon>
        <taxon>Fabales</taxon>
        <taxon>Fabaceae</taxon>
        <taxon>Caesalpinioideae</taxon>
        <taxon>Cassia clade</taxon>
        <taxon>Senna</taxon>
    </lineage>
</organism>
<evidence type="ECO:0000313" key="2">
    <source>
        <dbReference type="Proteomes" id="UP000634136"/>
    </source>
</evidence>
<protein>
    <submittedName>
        <fullName evidence="1">Uncharacterized protein</fullName>
    </submittedName>
</protein>